<name>A0A834HWR0_RHYFE</name>
<dbReference type="Proteomes" id="UP000625711">
    <property type="component" value="Unassembled WGS sequence"/>
</dbReference>
<evidence type="ECO:0000313" key="9">
    <source>
        <dbReference type="EMBL" id="KAF7266410.1"/>
    </source>
</evidence>
<organism evidence="9 10">
    <name type="scientific">Rhynchophorus ferrugineus</name>
    <name type="common">Red palm weevil</name>
    <name type="synonym">Curculio ferrugineus</name>
    <dbReference type="NCBI Taxonomy" id="354439"/>
    <lineage>
        <taxon>Eukaryota</taxon>
        <taxon>Metazoa</taxon>
        <taxon>Ecdysozoa</taxon>
        <taxon>Arthropoda</taxon>
        <taxon>Hexapoda</taxon>
        <taxon>Insecta</taxon>
        <taxon>Pterygota</taxon>
        <taxon>Neoptera</taxon>
        <taxon>Endopterygota</taxon>
        <taxon>Coleoptera</taxon>
        <taxon>Polyphaga</taxon>
        <taxon>Cucujiformia</taxon>
        <taxon>Curculionidae</taxon>
        <taxon>Dryophthorinae</taxon>
        <taxon>Rhynchophorus</taxon>
    </lineage>
</organism>
<dbReference type="CDD" id="cd07061">
    <property type="entry name" value="HP_HAP_like"/>
    <property type="match status" value="1"/>
</dbReference>
<dbReference type="PANTHER" id="PTHR11567">
    <property type="entry name" value="ACID PHOSPHATASE-RELATED"/>
    <property type="match status" value="1"/>
</dbReference>
<feature type="signal peptide" evidence="8">
    <location>
        <begin position="1"/>
        <end position="18"/>
    </location>
</feature>
<comment type="similarity">
    <text evidence="2">Belongs to the histidine acid phosphatase family.</text>
</comment>
<protein>
    <recommendedName>
        <fullName evidence="3">acid phosphatase</fullName>
        <ecNumber evidence="3">3.1.3.2</ecNumber>
    </recommendedName>
</protein>
<dbReference type="PANTHER" id="PTHR11567:SF211">
    <property type="entry name" value="PROSTATIC ACID PHOSPHATASE"/>
    <property type="match status" value="1"/>
</dbReference>
<dbReference type="EMBL" id="JAACXV010014546">
    <property type="protein sequence ID" value="KAF7266410.1"/>
    <property type="molecule type" value="Genomic_DNA"/>
</dbReference>
<reference evidence="9" key="1">
    <citation type="submission" date="2020-08" db="EMBL/GenBank/DDBJ databases">
        <title>Genome sequencing and assembly of the red palm weevil Rhynchophorus ferrugineus.</title>
        <authorList>
            <person name="Dias G.B."/>
            <person name="Bergman C.M."/>
            <person name="Manee M."/>
        </authorList>
    </citation>
    <scope>NUCLEOTIDE SEQUENCE</scope>
    <source>
        <strain evidence="9">AA-2017</strain>
        <tissue evidence="9">Whole larva</tissue>
    </source>
</reference>
<evidence type="ECO:0000256" key="7">
    <source>
        <dbReference type="ARBA" id="ARBA00023180"/>
    </source>
</evidence>
<dbReference type="Gene3D" id="3.40.50.1240">
    <property type="entry name" value="Phosphoglycerate mutase-like"/>
    <property type="match status" value="1"/>
</dbReference>
<feature type="chain" id="PRO_5032395870" description="acid phosphatase" evidence="8">
    <location>
        <begin position="19"/>
        <end position="379"/>
    </location>
</feature>
<keyword evidence="7" id="KW-0325">Glycoprotein</keyword>
<evidence type="ECO:0000256" key="6">
    <source>
        <dbReference type="ARBA" id="ARBA00023157"/>
    </source>
</evidence>
<comment type="caution">
    <text evidence="9">The sequence shown here is derived from an EMBL/GenBank/DDBJ whole genome shotgun (WGS) entry which is preliminary data.</text>
</comment>
<evidence type="ECO:0000256" key="8">
    <source>
        <dbReference type="SAM" id="SignalP"/>
    </source>
</evidence>
<dbReference type="SUPFAM" id="SSF53254">
    <property type="entry name" value="Phosphoglycerate mutase-like"/>
    <property type="match status" value="1"/>
</dbReference>
<dbReference type="InterPro" id="IPR033379">
    <property type="entry name" value="Acid_Pase_AS"/>
</dbReference>
<dbReference type="AlphaFoldDB" id="A0A834HWR0"/>
<dbReference type="PROSITE" id="PS00616">
    <property type="entry name" value="HIS_ACID_PHOSPHAT_1"/>
    <property type="match status" value="1"/>
</dbReference>
<evidence type="ECO:0000256" key="5">
    <source>
        <dbReference type="ARBA" id="ARBA00022801"/>
    </source>
</evidence>
<evidence type="ECO:0000256" key="1">
    <source>
        <dbReference type="ARBA" id="ARBA00000032"/>
    </source>
</evidence>
<evidence type="ECO:0000256" key="3">
    <source>
        <dbReference type="ARBA" id="ARBA00012646"/>
    </source>
</evidence>
<sequence length="379" mass="44230">MKFLIIFAFWLGGFQVLAVEQPSTLKLVHVLFRHGDRNPETSSLWETNLYYNESFYRQGYGQLTNNGKRTEYSLGQALRERYDDFLGSEWNINYIDVRSSDVNRTKMSALLVNAGLWPPEDDDVWLSSFNWQPVPYNYLPSEDDKEILFYMACSKLDEEIDKVLEQDDIKNYIEERYNSTFNILAENTGKTVDLFEAFLLYFGMEIQEELGFPLEEWTQSVYPEPLHSAAVDYYYIETNNTILRKITSGYLLNKILSDTENKINGNISPQNRKMFFYSGHETNIATLLLTLEAYDLTDIPPYGGYVLLELHEIDGVNGLKLFYQNYEQADPIPLKLPNCDYFCVYDDFYQQVQDILPTSDTDCIASNLDKLKRRRNIIV</sequence>
<keyword evidence="10" id="KW-1185">Reference proteome</keyword>
<dbReference type="InterPro" id="IPR000560">
    <property type="entry name" value="His_Pase_clade-2"/>
</dbReference>
<evidence type="ECO:0000313" key="10">
    <source>
        <dbReference type="Proteomes" id="UP000625711"/>
    </source>
</evidence>
<dbReference type="Pfam" id="PF00328">
    <property type="entry name" value="His_Phos_2"/>
    <property type="match status" value="1"/>
</dbReference>
<dbReference type="InterPro" id="IPR029033">
    <property type="entry name" value="His_PPase_superfam"/>
</dbReference>
<comment type="catalytic activity">
    <reaction evidence="1">
        <text>a phosphate monoester + H2O = an alcohol + phosphate</text>
        <dbReference type="Rhea" id="RHEA:15017"/>
        <dbReference type="ChEBI" id="CHEBI:15377"/>
        <dbReference type="ChEBI" id="CHEBI:30879"/>
        <dbReference type="ChEBI" id="CHEBI:43474"/>
        <dbReference type="ChEBI" id="CHEBI:67140"/>
        <dbReference type="EC" id="3.1.3.2"/>
    </reaction>
</comment>
<evidence type="ECO:0000256" key="2">
    <source>
        <dbReference type="ARBA" id="ARBA00005375"/>
    </source>
</evidence>
<keyword evidence="6" id="KW-1015">Disulfide bond</keyword>
<dbReference type="InterPro" id="IPR050645">
    <property type="entry name" value="Histidine_acid_phosphatase"/>
</dbReference>
<gene>
    <name evidence="9" type="ORF">GWI33_020241</name>
</gene>
<keyword evidence="5" id="KW-0378">Hydrolase</keyword>
<dbReference type="EC" id="3.1.3.2" evidence="3"/>
<evidence type="ECO:0000256" key="4">
    <source>
        <dbReference type="ARBA" id="ARBA00022729"/>
    </source>
</evidence>
<proteinExistence type="inferred from homology"/>
<keyword evidence="4 8" id="KW-0732">Signal</keyword>
<dbReference type="GO" id="GO:0003993">
    <property type="term" value="F:acid phosphatase activity"/>
    <property type="evidence" value="ECO:0007669"/>
    <property type="project" value="UniProtKB-EC"/>
</dbReference>
<accession>A0A834HWR0</accession>
<dbReference type="OrthoDB" id="10257284at2759"/>